<evidence type="ECO:0000256" key="7">
    <source>
        <dbReference type="ARBA" id="ARBA00023004"/>
    </source>
</evidence>
<evidence type="ECO:0000256" key="8">
    <source>
        <dbReference type="ARBA" id="ARBA00023033"/>
    </source>
</evidence>
<keyword evidence="5 10" id="KW-0479">Metal-binding</keyword>
<dbReference type="EMBL" id="QZWG01000009">
    <property type="protein sequence ID" value="RZB92690.1"/>
    <property type="molecule type" value="Genomic_DNA"/>
</dbReference>
<sequence length="990" mass="112547">MLLQTLAIPTILLVIFIWVVQPKQRHGKIAPGPKALPIIGNLHMLGKLPHRTLQTFARKYGPIMSLKLGQVQAIVVSSPETAELFLKTHDTVFASRPKIQASEYLSHGTKGLVFSEYSAYWRKVRKVCTLQLLSASKVDMFAPLRRQELGVLVKSLRNSAASREVVDLSEVLGELMENIVYKMVLGRARDHRFELKGLVHQVMNLVGAFNLADYMPWLGAFDPQGITRRLKKASKEIDQFLEQIIQDHEHNQYDNYKVQKAPHNNKDFVDILLSLMNQPIDLQGHQNVIDRTNIKAIILDMIMAAFDTSSTTVEWAMSELLRHQSVMKRLQDELENVVGMNRHVEEIDLEKLAYLNMVVKETLRLHPVAPLLVPRESREDVTIDGYFIKKKSRIIVNAWAIGRDPKVWHNPLMFDPKRFENCNVDIRGSDFRVIPFGSGRRGCPGIHMGLTTVKLVLAQLVHCFNWVLPLDMSPDELDMNEIFGLTTPRTLLVIFILILSYALFHPNQPQDDDKAHPPGPKPLPIIGNLHMLGKLPHRSLQALAKKYGPIMSIKLGQVPTIVVSSPETAELFLKTHDTVFASRPKTQASEYMSYGTKGLVFSEYGPYWRNMRKFCTTQLLSASKVDMFAPLRREELGLFVKSLEKAASSRDVVNISEQVGELMSNIVYKMILGRNKDDRFDLKGLTHEALHLSGVFNMADYVPWARAFDLQGLKRKFKKSKKAFDQVLEQTIKDHEDPTDSDKKSVHNSEDFVAILLSLMHQPMDQHEQKHVIDRTNVKAIILDMIGGSFDTSTSAIEWAMTELLRHPRVMKTLQDELNSVVGINKKVEESDLAKLPYLNMVVKETLRLYPVLPLLVPRESLENITINGYYIEKKSRILINAWAIGRDPKVWCNNAEMFYPERFMNNNVDIRGHDFQLIPFGSGRRGCPGIQLGLTSVGLILAQLVHCFNWELPLGISPDDLDMTEKFGITIPRCKPLLAIPTYRLLNKA</sequence>
<evidence type="ECO:0000256" key="1">
    <source>
        <dbReference type="ARBA" id="ARBA00001971"/>
    </source>
</evidence>
<dbReference type="GO" id="GO:0016020">
    <property type="term" value="C:membrane"/>
    <property type="evidence" value="ECO:0007669"/>
    <property type="project" value="UniProtKB-SubCell"/>
</dbReference>
<dbReference type="InterPro" id="IPR001128">
    <property type="entry name" value="Cyt_P450"/>
</dbReference>
<comment type="similarity">
    <text evidence="3">Belongs to the cytochrome P450 family.</text>
</comment>
<dbReference type="PANTHER" id="PTHR47943">
    <property type="entry name" value="CYTOCHROME P450 93A3-LIKE"/>
    <property type="match status" value="1"/>
</dbReference>
<feature type="binding site" description="axial binding residue" evidence="10">
    <location>
        <position position="928"/>
    </location>
    <ligand>
        <name>heme</name>
        <dbReference type="ChEBI" id="CHEBI:30413"/>
    </ligand>
    <ligandPart>
        <name>Fe</name>
        <dbReference type="ChEBI" id="CHEBI:18248"/>
    </ligandPart>
</feature>
<keyword evidence="7 10" id="KW-0408">Iron</keyword>
<keyword evidence="11" id="KW-0732">Signal</keyword>
<dbReference type="InterPro" id="IPR036396">
    <property type="entry name" value="Cyt_P450_sf"/>
</dbReference>
<keyword evidence="8" id="KW-0503">Monooxygenase</keyword>
<dbReference type="GO" id="GO:0005506">
    <property type="term" value="F:iron ion binding"/>
    <property type="evidence" value="ECO:0007669"/>
    <property type="project" value="InterPro"/>
</dbReference>
<dbReference type="Proteomes" id="UP000289340">
    <property type="component" value="Chromosome 9"/>
</dbReference>
<evidence type="ECO:0000256" key="6">
    <source>
        <dbReference type="ARBA" id="ARBA00023002"/>
    </source>
</evidence>
<proteinExistence type="inferred from homology"/>
<evidence type="ECO:0000256" key="2">
    <source>
        <dbReference type="ARBA" id="ARBA00004370"/>
    </source>
</evidence>
<comment type="caution">
    <text evidence="12">The sequence shown here is derived from an EMBL/GenBank/DDBJ whole genome shotgun (WGS) entry which is preliminary data.</text>
</comment>
<keyword evidence="13" id="KW-1185">Reference proteome</keyword>
<evidence type="ECO:0000256" key="9">
    <source>
        <dbReference type="ARBA" id="ARBA00023136"/>
    </source>
</evidence>
<protein>
    <submittedName>
        <fullName evidence="12">Cytochrome P450 CYP736A12</fullName>
    </submittedName>
</protein>
<dbReference type="SUPFAM" id="SSF48264">
    <property type="entry name" value="Cytochrome P450"/>
    <property type="match status" value="2"/>
</dbReference>
<dbReference type="InterPro" id="IPR002401">
    <property type="entry name" value="Cyt_P450_E_grp-I"/>
</dbReference>
<keyword evidence="4 10" id="KW-0349">Heme</keyword>
<evidence type="ECO:0000313" key="12">
    <source>
        <dbReference type="EMBL" id="RZB92690.1"/>
    </source>
</evidence>
<dbReference type="Gene3D" id="1.10.630.10">
    <property type="entry name" value="Cytochrome P450"/>
    <property type="match status" value="2"/>
</dbReference>
<dbReference type="GO" id="GO:0004497">
    <property type="term" value="F:monooxygenase activity"/>
    <property type="evidence" value="ECO:0007669"/>
    <property type="project" value="UniProtKB-KW"/>
</dbReference>
<dbReference type="PANTHER" id="PTHR47943:SF9">
    <property type="entry name" value="CYTOCHROME P450"/>
    <property type="match status" value="1"/>
</dbReference>
<evidence type="ECO:0000256" key="5">
    <source>
        <dbReference type="ARBA" id="ARBA00022723"/>
    </source>
</evidence>
<keyword evidence="6" id="KW-0560">Oxidoreductase</keyword>
<name>A0A445J2T5_GLYSO</name>
<reference evidence="12 13" key="1">
    <citation type="submission" date="2018-09" db="EMBL/GenBank/DDBJ databases">
        <title>A high-quality reference genome of wild soybean provides a powerful tool to mine soybean genomes.</title>
        <authorList>
            <person name="Xie M."/>
            <person name="Chung C.Y.L."/>
            <person name="Li M.-W."/>
            <person name="Wong F.-L."/>
            <person name="Chan T.-F."/>
            <person name="Lam H.-M."/>
        </authorList>
    </citation>
    <scope>NUCLEOTIDE SEQUENCE [LARGE SCALE GENOMIC DNA]</scope>
    <source>
        <strain evidence="13">cv. W05</strain>
        <tissue evidence="12">Hypocotyl of etiolated seedlings</tissue>
    </source>
</reference>
<evidence type="ECO:0000256" key="3">
    <source>
        <dbReference type="ARBA" id="ARBA00010617"/>
    </source>
</evidence>
<comment type="subcellular location">
    <subcellularLocation>
        <location evidence="2">Membrane</location>
    </subcellularLocation>
</comment>
<dbReference type="AlphaFoldDB" id="A0A445J2T5"/>
<evidence type="ECO:0000256" key="4">
    <source>
        <dbReference type="ARBA" id="ARBA00022617"/>
    </source>
</evidence>
<dbReference type="GO" id="GO:0020037">
    <property type="term" value="F:heme binding"/>
    <property type="evidence" value="ECO:0007669"/>
    <property type="project" value="InterPro"/>
</dbReference>
<feature type="chain" id="PRO_5018983419" evidence="11">
    <location>
        <begin position="23"/>
        <end position="990"/>
    </location>
</feature>
<dbReference type="PRINTS" id="PR00385">
    <property type="entry name" value="P450"/>
</dbReference>
<dbReference type="CDD" id="cd11072">
    <property type="entry name" value="CYP71-like"/>
    <property type="match status" value="2"/>
</dbReference>
<accession>A0A445J2T5</accession>
<dbReference type="GO" id="GO:0016705">
    <property type="term" value="F:oxidoreductase activity, acting on paired donors, with incorporation or reduction of molecular oxygen"/>
    <property type="evidence" value="ECO:0007669"/>
    <property type="project" value="InterPro"/>
</dbReference>
<evidence type="ECO:0000313" key="13">
    <source>
        <dbReference type="Proteomes" id="UP000289340"/>
    </source>
</evidence>
<comment type="cofactor">
    <cofactor evidence="1 10">
        <name>heme</name>
        <dbReference type="ChEBI" id="CHEBI:30413"/>
    </cofactor>
</comment>
<keyword evidence="9" id="KW-0472">Membrane</keyword>
<dbReference type="PRINTS" id="PR00463">
    <property type="entry name" value="EP450I"/>
</dbReference>
<dbReference type="Pfam" id="PF00067">
    <property type="entry name" value="p450"/>
    <property type="match status" value="2"/>
</dbReference>
<gene>
    <name evidence="12" type="ORF">D0Y65_024587</name>
</gene>
<organism evidence="12 13">
    <name type="scientific">Glycine soja</name>
    <name type="common">Wild soybean</name>
    <dbReference type="NCBI Taxonomy" id="3848"/>
    <lineage>
        <taxon>Eukaryota</taxon>
        <taxon>Viridiplantae</taxon>
        <taxon>Streptophyta</taxon>
        <taxon>Embryophyta</taxon>
        <taxon>Tracheophyta</taxon>
        <taxon>Spermatophyta</taxon>
        <taxon>Magnoliopsida</taxon>
        <taxon>eudicotyledons</taxon>
        <taxon>Gunneridae</taxon>
        <taxon>Pentapetalae</taxon>
        <taxon>rosids</taxon>
        <taxon>fabids</taxon>
        <taxon>Fabales</taxon>
        <taxon>Fabaceae</taxon>
        <taxon>Papilionoideae</taxon>
        <taxon>50 kb inversion clade</taxon>
        <taxon>NPAAA clade</taxon>
        <taxon>indigoferoid/millettioid clade</taxon>
        <taxon>Phaseoleae</taxon>
        <taxon>Glycine</taxon>
        <taxon>Glycine subgen. Soja</taxon>
    </lineage>
</organism>
<evidence type="ECO:0000256" key="11">
    <source>
        <dbReference type="SAM" id="SignalP"/>
    </source>
</evidence>
<dbReference type="FunFam" id="1.10.630.10:FF:000011">
    <property type="entry name" value="Cytochrome P450 83B1"/>
    <property type="match status" value="2"/>
</dbReference>
<dbReference type="PROSITE" id="PS00086">
    <property type="entry name" value="CYTOCHROME_P450"/>
    <property type="match status" value="2"/>
</dbReference>
<dbReference type="InterPro" id="IPR017972">
    <property type="entry name" value="Cyt_P450_CS"/>
</dbReference>
<evidence type="ECO:0000256" key="10">
    <source>
        <dbReference type="PIRSR" id="PIRSR602401-1"/>
    </source>
</evidence>
<feature type="signal peptide" evidence="11">
    <location>
        <begin position="1"/>
        <end position="22"/>
    </location>
</feature>